<feature type="transmembrane region" description="Helical" evidence="2">
    <location>
        <begin position="35"/>
        <end position="57"/>
    </location>
</feature>
<evidence type="ECO:0000256" key="1">
    <source>
        <dbReference type="SAM" id="MobiDB-lite"/>
    </source>
</evidence>
<dbReference type="AlphaFoldDB" id="A0AAD6YD34"/>
<keyword evidence="2" id="KW-0472">Membrane</keyword>
<dbReference type="EMBL" id="JARJCW010000023">
    <property type="protein sequence ID" value="KAJ7212627.1"/>
    <property type="molecule type" value="Genomic_DNA"/>
</dbReference>
<keyword evidence="2" id="KW-0812">Transmembrane</keyword>
<feature type="region of interest" description="Disordered" evidence="1">
    <location>
        <begin position="328"/>
        <end position="401"/>
    </location>
</feature>
<gene>
    <name evidence="3" type="ORF">GGX14DRAFT_85247</name>
</gene>
<reference evidence="3" key="1">
    <citation type="submission" date="2023-03" db="EMBL/GenBank/DDBJ databases">
        <title>Massive genome expansion in bonnet fungi (Mycena s.s.) driven by repeated elements and novel gene families across ecological guilds.</title>
        <authorList>
            <consortium name="Lawrence Berkeley National Laboratory"/>
            <person name="Harder C.B."/>
            <person name="Miyauchi S."/>
            <person name="Viragh M."/>
            <person name="Kuo A."/>
            <person name="Thoen E."/>
            <person name="Andreopoulos B."/>
            <person name="Lu D."/>
            <person name="Skrede I."/>
            <person name="Drula E."/>
            <person name="Henrissat B."/>
            <person name="Morin E."/>
            <person name="Kohler A."/>
            <person name="Barry K."/>
            <person name="LaButti K."/>
            <person name="Morin E."/>
            <person name="Salamov A."/>
            <person name="Lipzen A."/>
            <person name="Mereny Z."/>
            <person name="Hegedus B."/>
            <person name="Baldrian P."/>
            <person name="Stursova M."/>
            <person name="Weitz H."/>
            <person name="Taylor A."/>
            <person name="Grigoriev I.V."/>
            <person name="Nagy L.G."/>
            <person name="Martin F."/>
            <person name="Kauserud H."/>
        </authorList>
    </citation>
    <scope>NUCLEOTIDE SEQUENCE</scope>
    <source>
        <strain evidence="3">9144</strain>
    </source>
</reference>
<keyword evidence="4" id="KW-1185">Reference proteome</keyword>
<evidence type="ECO:0000313" key="3">
    <source>
        <dbReference type="EMBL" id="KAJ7212627.1"/>
    </source>
</evidence>
<sequence length="401" mass="44262">MIPGFALTATLLALYAYAAWNPISRPHLDRVSFRLLVYALAAHLIFCIAFSLGTVAGHLGSSQCTTVAFLIQTCLMFSAGMFFCVALNLPLVLVFKVKGRRMEKYYVLGTSAACIISYVSALASGHLGWDSDNMTCWYRNNDRMLEWVLGTQTVWLLLTSTGEVLSFLTILGYLVAYELETRRFRRNAARSSPGSGTFARTAASRTSAAGSTISMFRNIILRIGLYPLVSCFLNISTNVLDLHMVQDTQPTELNWRLTVTDLAIYSARPLIYGLLAATDPSFIRAIHALRQPPSASSVSVQERMSRCTSTGYMSTVIEMPDVELALATGGKHPHQHPYPYSYSETQSVPERTPPAWLREEPSQNGETRSGHRHPNTHDAAPERLGAGQVPRTAENDVVCQI</sequence>
<protein>
    <recommendedName>
        <fullName evidence="5">G-protein coupled receptors family 2 profile 2 domain-containing protein</fullName>
    </recommendedName>
</protein>
<comment type="caution">
    <text evidence="3">The sequence shown here is derived from an EMBL/GenBank/DDBJ whole genome shotgun (WGS) entry which is preliminary data.</text>
</comment>
<organism evidence="3 4">
    <name type="scientific">Mycena pura</name>
    <dbReference type="NCBI Taxonomy" id="153505"/>
    <lineage>
        <taxon>Eukaryota</taxon>
        <taxon>Fungi</taxon>
        <taxon>Dikarya</taxon>
        <taxon>Basidiomycota</taxon>
        <taxon>Agaricomycotina</taxon>
        <taxon>Agaricomycetes</taxon>
        <taxon>Agaricomycetidae</taxon>
        <taxon>Agaricales</taxon>
        <taxon>Marasmiineae</taxon>
        <taxon>Mycenaceae</taxon>
        <taxon>Mycena</taxon>
    </lineage>
</organism>
<dbReference type="Proteomes" id="UP001219525">
    <property type="component" value="Unassembled WGS sequence"/>
</dbReference>
<keyword evidence="2" id="KW-1133">Transmembrane helix</keyword>
<feature type="transmembrane region" description="Helical" evidence="2">
    <location>
        <begin position="154"/>
        <end position="176"/>
    </location>
</feature>
<feature type="transmembrane region" description="Helical" evidence="2">
    <location>
        <begin position="105"/>
        <end position="129"/>
    </location>
</feature>
<evidence type="ECO:0000313" key="4">
    <source>
        <dbReference type="Proteomes" id="UP001219525"/>
    </source>
</evidence>
<proteinExistence type="predicted"/>
<accession>A0AAD6YD34</accession>
<evidence type="ECO:0008006" key="5">
    <source>
        <dbReference type="Google" id="ProtNLM"/>
    </source>
</evidence>
<dbReference type="Gene3D" id="1.20.1070.10">
    <property type="entry name" value="Rhodopsin 7-helix transmembrane proteins"/>
    <property type="match status" value="1"/>
</dbReference>
<feature type="transmembrane region" description="Helical" evidence="2">
    <location>
        <begin position="69"/>
        <end position="93"/>
    </location>
</feature>
<evidence type="ECO:0000256" key="2">
    <source>
        <dbReference type="SAM" id="Phobius"/>
    </source>
</evidence>
<name>A0AAD6YD34_9AGAR</name>
<feature type="transmembrane region" description="Helical" evidence="2">
    <location>
        <begin position="6"/>
        <end position="23"/>
    </location>
</feature>